<dbReference type="SUPFAM" id="SSF50447">
    <property type="entry name" value="Translation proteins"/>
    <property type="match status" value="1"/>
</dbReference>
<dbReference type="SUPFAM" id="SSF52540">
    <property type="entry name" value="P-loop containing nucleoside triphosphate hydrolases"/>
    <property type="match status" value="1"/>
</dbReference>
<name>A0AAV1UEH4_9STRA</name>
<dbReference type="Pfam" id="PF00009">
    <property type="entry name" value="GTP_EFTU"/>
    <property type="match status" value="1"/>
</dbReference>
<comment type="caution">
    <text evidence="3">The sequence shown here is derived from an EMBL/GenBank/DDBJ whole genome shotgun (WGS) entry which is preliminary data.</text>
</comment>
<dbReference type="Gene3D" id="3.40.50.300">
    <property type="entry name" value="P-loop containing nucleotide triphosphate hydrolases"/>
    <property type="match status" value="1"/>
</dbReference>
<dbReference type="Pfam" id="PF03144">
    <property type="entry name" value="GTP_EFTU_D2"/>
    <property type="match status" value="1"/>
</dbReference>
<organism evidence="3 4">
    <name type="scientific">Peronospora matthiolae</name>
    <dbReference type="NCBI Taxonomy" id="2874970"/>
    <lineage>
        <taxon>Eukaryota</taxon>
        <taxon>Sar</taxon>
        <taxon>Stramenopiles</taxon>
        <taxon>Oomycota</taxon>
        <taxon>Peronosporomycetes</taxon>
        <taxon>Peronosporales</taxon>
        <taxon>Peronosporaceae</taxon>
        <taxon>Peronospora</taxon>
    </lineage>
</organism>
<dbReference type="Proteomes" id="UP001162060">
    <property type="component" value="Unassembled WGS sequence"/>
</dbReference>
<evidence type="ECO:0000313" key="3">
    <source>
        <dbReference type="EMBL" id="CAK7932048.1"/>
    </source>
</evidence>
<dbReference type="InterPro" id="IPR004161">
    <property type="entry name" value="EFTu-like_2"/>
</dbReference>
<evidence type="ECO:0000259" key="2">
    <source>
        <dbReference type="PROSITE" id="PS51722"/>
    </source>
</evidence>
<dbReference type="AlphaFoldDB" id="A0AAV1UEH4"/>
<dbReference type="PROSITE" id="PS51722">
    <property type="entry name" value="G_TR_2"/>
    <property type="match status" value="1"/>
</dbReference>
<sequence>MAAVNVNVGVLGHVDSGKTSLVRALSTHLSTAALDKSPQSQRRGITLDLSFSSFRLDVRKGGPSFRQVTLEDCPGHASLFQTVLGGVAIIDTVVLVVDCRKGLEAQTIESLLLASLVCPRQLVIVLTKTDLLSALGVERAAAIGAVTSEIRAFVATHVRSLKDVTIPVVPVAVGTGHKTEGIPHLLEVLRTHLQAPERDTSGDFRLAVDHCFAVPGHGTVLTGTVLSGALSTGSELELLPIGARTTVKTLQVFRKDVERCVQGDRVGLRVNGLDPALVERALAVSPPGSLTAVTQVVIAVARVPLFQGRACKSGAKCHTTVGHTTVIATATFFARLGRTEGDAGHLLEETFDPLALYEYVPDLEFGYSVQDGTNSIDATTIFALLQFERAVFCPPATLVVCSRLDLDAKRFSCRLAFYGTVECVVGSCSEELDMLSSVHRRVVNLDDMRIGRVKSRDGFVDKISTPRSGIDAGEIEVIGRGMYSKDVKWSVYQGLAVLFEKARVLGIILGPFGKTGKFRIALERNSTTSNSHRCFVPAPGDKLVLRVVKLVTLKPPKSGGRLHTTRWRASRLSAQSAGKALLLQDSRLLYPEAFVVSTSLPNVDAMLVDAVRLATKTVLAHDEGNNAFIYTAPRQGRIERLKGETTATGRNPFAIVSGLFGNEQEADAAVGCQVRCVACDDENSGEGKIERPFGKAGKVRVDFRGCGGTMGKVGDSVEMC</sequence>
<evidence type="ECO:0000313" key="4">
    <source>
        <dbReference type="Proteomes" id="UP001162060"/>
    </source>
</evidence>
<proteinExistence type="predicted"/>
<evidence type="ECO:0000256" key="1">
    <source>
        <dbReference type="ARBA" id="ARBA00021392"/>
    </source>
</evidence>
<reference evidence="3" key="1">
    <citation type="submission" date="2024-01" db="EMBL/GenBank/DDBJ databases">
        <authorList>
            <person name="Webb A."/>
        </authorList>
    </citation>
    <scope>NUCLEOTIDE SEQUENCE</scope>
    <source>
        <strain evidence="3">Pm1</strain>
    </source>
</reference>
<dbReference type="EMBL" id="CAKLBY020000188">
    <property type="protein sequence ID" value="CAK7932048.1"/>
    <property type="molecule type" value="Genomic_DNA"/>
</dbReference>
<dbReference type="PANTHER" id="PTHR43721">
    <property type="entry name" value="ELONGATION FACTOR TU-RELATED"/>
    <property type="match status" value="1"/>
</dbReference>
<dbReference type="GO" id="GO:0005525">
    <property type="term" value="F:GTP binding"/>
    <property type="evidence" value="ECO:0007669"/>
    <property type="project" value="InterPro"/>
</dbReference>
<dbReference type="GO" id="GO:0001514">
    <property type="term" value="P:selenocysteine incorporation"/>
    <property type="evidence" value="ECO:0007669"/>
    <property type="project" value="TreeGrafter"/>
</dbReference>
<dbReference type="GO" id="GO:0003924">
    <property type="term" value="F:GTPase activity"/>
    <property type="evidence" value="ECO:0007669"/>
    <property type="project" value="InterPro"/>
</dbReference>
<dbReference type="CDD" id="cd03696">
    <property type="entry name" value="SelB_II"/>
    <property type="match status" value="1"/>
</dbReference>
<dbReference type="InterPro" id="IPR050055">
    <property type="entry name" value="EF-Tu_GTPase"/>
</dbReference>
<dbReference type="InterPro" id="IPR049393">
    <property type="entry name" value="eEFSec_III"/>
</dbReference>
<dbReference type="InterPro" id="IPR009000">
    <property type="entry name" value="Transl_B-barrel_sf"/>
</dbReference>
<gene>
    <name evidence="3" type="ORF">PM001_LOCUS17198</name>
</gene>
<dbReference type="CDD" id="cd04094">
    <property type="entry name" value="eSelB_III"/>
    <property type="match status" value="1"/>
</dbReference>
<dbReference type="GO" id="GO:0003746">
    <property type="term" value="F:translation elongation factor activity"/>
    <property type="evidence" value="ECO:0007669"/>
    <property type="project" value="TreeGrafter"/>
</dbReference>
<dbReference type="PANTHER" id="PTHR43721:SF11">
    <property type="entry name" value="SELENOCYSTEINE-SPECIFIC ELONGATION FACTOR"/>
    <property type="match status" value="1"/>
</dbReference>
<dbReference type="InterPro" id="IPR027417">
    <property type="entry name" value="P-loop_NTPase"/>
</dbReference>
<accession>A0AAV1UEH4</accession>
<dbReference type="Gene3D" id="2.40.30.10">
    <property type="entry name" value="Translation factors"/>
    <property type="match status" value="1"/>
</dbReference>
<protein>
    <recommendedName>
        <fullName evidence="1">Elongation factor Tu, chloroplastic</fullName>
    </recommendedName>
</protein>
<feature type="domain" description="Tr-type G" evidence="2">
    <location>
        <begin position="3"/>
        <end position="197"/>
    </location>
</feature>
<dbReference type="PRINTS" id="PR00315">
    <property type="entry name" value="ELONGATNFCT"/>
</dbReference>
<dbReference type="InterPro" id="IPR000795">
    <property type="entry name" value="T_Tr_GTP-bd_dom"/>
</dbReference>
<dbReference type="Pfam" id="PF21208">
    <property type="entry name" value="euk_SelB_III"/>
    <property type="match status" value="1"/>
</dbReference>